<dbReference type="AlphaFoldDB" id="A0A6B0UP49"/>
<protein>
    <submittedName>
        <fullName evidence="1">Putative secreted protein</fullName>
    </submittedName>
</protein>
<proteinExistence type="predicted"/>
<accession>A0A6B0UP49</accession>
<reference evidence="1" key="1">
    <citation type="submission" date="2019-12" db="EMBL/GenBank/DDBJ databases">
        <title>An insight into the sialome of adult female Ixodes ricinus ticks feeding for 6 days.</title>
        <authorList>
            <person name="Perner J."/>
            <person name="Ribeiro J.M.C."/>
        </authorList>
    </citation>
    <scope>NUCLEOTIDE SEQUENCE</scope>
    <source>
        <strain evidence="1">Semi-engorged</strain>
        <tissue evidence="1">Salivary glands</tissue>
    </source>
</reference>
<organism evidence="1">
    <name type="scientific">Ixodes ricinus</name>
    <name type="common">Common tick</name>
    <name type="synonym">Acarus ricinus</name>
    <dbReference type="NCBI Taxonomy" id="34613"/>
    <lineage>
        <taxon>Eukaryota</taxon>
        <taxon>Metazoa</taxon>
        <taxon>Ecdysozoa</taxon>
        <taxon>Arthropoda</taxon>
        <taxon>Chelicerata</taxon>
        <taxon>Arachnida</taxon>
        <taxon>Acari</taxon>
        <taxon>Parasitiformes</taxon>
        <taxon>Ixodida</taxon>
        <taxon>Ixodoidea</taxon>
        <taxon>Ixodidae</taxon>
        <taxon>Ixodinae</taxon>
        <taxon>Ixodes</taxon>
    </lineage>
</organism>
<sequence>MVFRFAGLFIVLKIRRSVYVTRARWLPRMCHVHVHYSSLYFEWAPQQDVTVCASAKKLRKYLFIGPFIILFLWKQSLITGRYLQGGKKSKTVKGLKKYKLSIPSHFDQQIKLIFPTTRLRQN</sequence>
<evidence type="ECO:0000313" key="1">
    <source>
        <dbReference type="EMBL" id="MXU91403.1"/>
    </source>
</evidence>
<name>A0A6B0UP49_IXORI</name>
<dbReference type="EMBL" id="GIFC01009320">
    <property type="protein sequence ID" value="MXU91403.1"/>
    <property type="molecule type" value="Transcribed_RNA"/>
</dbReference>